<name>A0ACB9CD41_9ASTR</name>
<dbReference type="Proteomes" id="UP001056120">
    <property type="component" value="Linkage Group LG21"/>
</dbReference>
<comment type="caution">
    <text evidence="1">The sequence shown here is derived from an EMBL/GenBank/DDBJ whole genome shotgun (WGS) entry which is preliminary data.</text>
</comment>
<reference evidence="2" key="1">
    <citation type="journal article" date="2022" name="Mol. Ecol. Resour.">
        <title>The genomes of chicory, endive, great burdock and yacon provide insights into Asteraceae palaeo-polyploidization history and plant inulin production.</title>
        <authorList>
            <person name="Fan W."/>
            <person name="Wang S."/>
            <person name="Wang H."/>
            <person name="Wang A."/>
            <person name="Jiang F."/>
            <person name="Liu H."/>
            <person name="Zhao H."/>
            <person name="Xu D."/>
            <person name="Zhang Y."/>
        </authorList>
    </citation>
    <scope>NUCLEOTIDE SEQUENCE [LARGE SCALE GENOMIC DNA]</scope>
    <source>
        <strain evidence="2">cv. Yunnan</strain>
    </source>
</reference>
<reference evidence="1 2" key="2">
    <citation type="journal article" date="2022" name="Mol. Ecol. Resour.">
        <title>The genomes of chicory, endive, great burdock and yacon provide insights into Asteraceae paleo-polyploidization history and plant inulin production.</title>
        <authorList>
            <person name="Fan W."/>
            <person name="Wang S."/>
            <person name="Wang H."/>
            <person name="Wang A."/>
            <person name="Jiang F."/>
            <person name="Liu H."/>
            <person name="Zhao H."/>
            <person name="Xu D."/>
            <person name="Zhang Y."/>
        </authorList>
    </citation>
    <scope>NUCLEOTIDE SEQUENCE [LARGE SCALE GENOMIC DNA]</scope>
    <source>
        <strain evidence="2">cv. Yunnan</strain>
        <tissue evidence="1">Leaves</tissue>
    </source>
</reference>
<evidence type="ECO:0000313" key="1">
    <source>
        <dbReference type="EMBL" id="KAI3732203.1"/>
    </source>
</evidence>
<dbReference type="EMBL" id="CM042038">
    <property type="protein sequence ID" value="KAI3732203.1"/>
    <property type="molecule type" value="Genomic_DNA"/>
</dbReference>
<gene>
    <name evidence="1" type="ORF">L1987_63402</name>
</gene>
<sequence length="126" mass="14537">MVTHVANHGEGLLVMALLTFPCEKCEVSDGRVDHWVEVISNNGKRFSQKENVDILSKASTEDLGSSNGNSVVTYVLYKSLLHWKVFEAERSDVFDQCLVLQYNDHIRRRLQTMVVVVEMENRRLRR</sequence>
<protein>
    <submittedName>
        <fullName evidence="1">Uncharacterized protein</fullName>
    </submittedName>
</protein>
<accession>A0ACB9CD41</accession>
<organism evidence="1 2">
    <name type="scientific">Smallanthus sonchifolius</name>
    <dbReference type="NCBI Taxonomy" id="185202"/>
    <lineage>
        <taxon>Eukaryota</taxon>
        <taxon>Viridiplantae</taxon>
        <taxon>Streptophyta</taxon>
        <taxon>Embryophyta</taxon>
        <taxon>Tracheophyta</taxon>
        <taxon>Spermatophyta</taxon>
        <taxon>Magnoliopsida</taxon>
        <taxon>eudicotyledons</taxon>
        <taxon>Gunneridae</taxon>
        <taxon>Pentapetalae</taxon>
        <taxon>asterids</taxon>
        <taxon>campanulids</taxon>
        <taxon>Asterales</taxon>
        <taxon>Asteraceae</taxon>
        <taxon>Asteroideae</taxon>
        <taxon>Heliantheae alliance</taxon>
        <taxon>Millerieae</taxon>
        <taxon>Smallanthus</taxon>
    </lineage>
</organism>
<evidence type="ECO:0000313" key="2">
    <source>
        <dbReference type="Proteomes" id="UP001056120"/>
    </source>
</evidence>
<keyword evidence="2" id="KW-1185">Reference proteome</keyword>
<proteinExistence type="predicted"/>